<evidence type="ECO:0000313" key="3">
    <source>
        <dbReference type="Proteomes" id="UP000789803"/>
    </source>
</evidence>
<dbReference type="Proteomes" id="UP000789803">
    <property type="component" value="Unassembled WGS sequence"/>
</dbReference>
<keyword evidence="3" id="KW-1185">Reference proteome</keyword>
<feature type="transmembrane region" description="Helical" evidence="1">
    <location>
        <begin position="89"/>
        <end position="106"/>
    </location>
</feature>
<name>A0ABM8QA29_9BACT</name>
<proteinExistence type="predicted"/>
<accession>A0ABM8QA29</accession>
<feature type="transmembrane region" description="Helical" evidence="1">
    <location>
        <begin position="111"/>
        <end position="129"/>
    </location>
</feature>
<protein>
    <submittedName>
        <fullName evidence="2">Uncharacterized protein</fullName>
    </submittedName>
</protein>
<evidence type="ECO:0000256" key="1">
    <source>
        <dbReference type="SAM" id="Phobius"/>
    </source>
</evidence>
<evidence type="ECO:0000313" key="2">
    <source>
        <dbReference type="EMBL" id="CAD7289846.1"/>
    </source>
</evidence>
<keyword evidence="1" id="KW-0472">Membrane</keyword>
<reference evidence="2 3" key="1">
    <citation type="submission" date="2020-11" db="EMBL/GenBank/DDBJ databases">
        <authorList>
            <person name="Peeters C."/>
        </authorList>
    </citation>
    <scope>NUCLEOTIDE SEQUENCE [LARGE SCALE GENOMIC DNA]</scope>
    <source>
        <strain evidence="2 3">LMG 7974</strain>
    </source>
</reference>
<comment type="caution">
    <text evidence="2">The sequence shown here is derived from an EMBL/GenBank/DDBJ whole genome shotgun (WGS) entry which is preliminary data.</text>
</comment>
<keyword evidence="1" id="KW-1133">Transmembrane helix</keyword>
<keyword evidence="1" id="KW-0812">Transmembrane</keyword>
<organism evidence="2 3">
    <name type="scientific">Campylobacter majalis</name>
    <dbReference type="NCBI Taxonomy" id="2790656"/>
    <lineage>
        <taxon>Bacteria</taxon>
        <taxon>Pseudomonadati</taxon>
        <taxon>Campylobacterota</taxon>
        <taxon>Epsilonproteobacteria</taxon>
        <taxon>Campylobacterales</taxon>
        <taxon>Campylobacteraceae</taxon>
        <taxon>Campylobacter</taxon>
    </lineage>
</organism>
<sequence length="138" mass="15327">MFILVALRFKLLAAMMFELLVFVISFALKLISSLLIILALSLFMIDLFECILVCLSETMVFEFIISPLAFMLIWFAFIIPALFTPTPSLVAMIFILLAYIPPRAVLSIEMVGLLGVETGLVALFVFGSLDAKTLNNPD</sequence>
<dbReference type="EMBL" id="CAJHOF010000039">
    <property type="protein sequence ID" value="CAD7289846.1"/>
    <property type="molecule type" value="Genomic_DNA"/>
</dbReference>
<gene>
    <name evidence="2" type="ORF">LMG7974_01931</name>
</gene>